<dbReference type="Pfam" id="PF08811">
    <property type="entry name" value="DUF1800"/>
    <property type="match status" value="1"/>
</dbReference>
<protein>
    <submittedName>
        <fullName evidence="2">Uncharacterized protein (DUF1800 family)</fullName>
    </submittedName>
</protein>
<dbReference type="RefSeq" id="WP_184798784.1">
    <property type="nucleotide sequence ID" value="NZ_JACHMY010000001.1"/>
</dbReference>
<evidence type="ECO:0000313" key="2">
    <source>
        <dbReference type="EMBL" id="MBB5838185.1"/>
    </source>
</evidence>
<gene>
    <name evidence="2" type="ORF">HDA39_004919</name>
</gene>
<name>A0A7W9MWE6_9ACTN</name>
<dbReference type="InterPro" id="IPR014917">
    <property type="entry name" value="DUF1800"/>
</dbReference>
<dbReference type="AlphaFoldDB" id="A0A7W9MWE6"/>
<dbReference type="EMBL" id="JACHMY010000001">
    <property type="protein sequence ID" value="MBB5838185.1"/>
    <property type="molecule type" value="Genomic_DNA"/>
</dbReference>
<comment type="caution">
    <text evidence="2">The sequence shown here is derived from an EMBL/GenBank/DDBJ whole genome shotgun (WGS) entry which is preliminary data.</text>
</comment>
<keyword evidence="3" id="KW-1185">Reference proteome</keyword>
<dbReference type="Proteomes" id="UP000549971">
    <property type="component" value="Unassembled WGS sequence"/>
</dbReference>
<organism evidence="2 3">
    <name type="scientific">Kribbella italica</name>
    <dbReference type="NCBI Taxonomy" id="1540520"/>
    <lineage>
        <taxon>Bacteria</taxon>
        <taxon>Bacillati</taxon>
        <taxon>Actinomycetota</taxon>
        <taxon>Actinomycetes</taxon>
        <taxon>Propionibacteriales</taxon>
        <taxon>Kribbellaceae</taxon>
        <taxon>Kribbella</taxon>
    </lineage>
</organism>
<reference evidence="2 3" key="1">
    <citation type="submission" date="2020-08" db="EMBL/GenBank/DDBJ databases">
        <title>Sequencing the genomes of 1000 actinobacteria strains.</title>
        <authorList>
            <person name="Klenk H.-P."/>
        </authorList>
    </citation>
    <scope>NUCLEOTIDE SEQUENCE [LARGE SCALE GENOMIC DNA]</scope>
    <source>
        <strain evidence="2 3">DSM 28967</strain>
    </source>
</reference>
<evidence type="ECO:0000313" key="3">
    <source>
        <dbReference type="Proteomes" id="UP000549971"/>
    </source>
</evidence>
<sequence>MDHDPVPPSPDSSPVVRRAAIGTVAGVLAAGGLGAELLSRRGSLSERVAAAPGAPERSGTSPSRSAVAERPALATQEDDRDSSYVAGDQRPKQPAQTGSTRDYAGFAEAAKAGRVVPGLLVDKTGPLTSAQAQRHLLNRVTFGPSPSDVASLAKLGIDRWLAAQLSPTTKDPAGDEAWRAFKLAGADVATVRRSIGQYSWDAMFQTGFATLGRQVFGRRQLFEVVVDVFSNHLHVATPSDRGWDVAPHYAAAVIRKHAFGRYADMLKAAMRHPAMLHFLDNDTSTRESVNENLGRELLELHTVGVSSGYTEKDMRSSAYVLSGRGSNDDGEFDYKPERHRTGRVKVLDWSSANTSAKGGLALGDKYLDYLAKHPSTAKTIARKLVVRFVDDVPPPALVARLAQIYLRNNTAILPVLTALFRSGEFWNSLGRKTKRPLEDVVGTARALDLPFGPTTGKGLEAMYWQLNNLGHAPLAWPSPNGYPDVAPAWSSAGQMLERWSSHRALSCGWWDGLKREKLPADLQPKSGDTYREWFDRLGLRLIGQRPNSRQRSALATFVGAKTTSRVDQGRMEWQAGHVVALVLDSPQFLAR</sequence>
<feature type="region of interest" description="Disordered" evidence="1">
    <location>
        <begin position="44"/>
        <end position="100"/>
    </location>
</feature>
<evidence type="ECO:0000256" key="1">
    <source>
        <dbReference type="SAM" id="MobiDB-lite"/>
    </source>
</evidence>
<accession>A0A7W9MWE6</accession>
<proteinExistence type="predicted"/>